<dbReference type="OrthoDB" id="2416239at2759"/>
<name>A0A397IN28_9GLOM</name>
<evidence type="ECO:0000256" key="1">
    <source>
        <dbReference type="SAM" id="Coils"/>
    </source>
</evidence>
<comment type="caution">
    <text evidence="3">The sequence shown here is derived from an EMBL/GenBank/DDBJ whole genome shotgun (WGS) entry which is preliminary data.</text>
</comment>
<reference evidence="3 4" key="1">
    <citation type="submission" date="2018-08" db="EMBL/GenBank/DDBJ databases">
        <title>Genome and evolution of the arbuscular mycorrhizal fungus Diversispora epigaea (formerly Glomus versiforme) and its bacterial endosymbionts.</title>
        <authorList>
            <person name="Sun X."/>
            <person name="Fei Z."/>
            <person name="Harrison M."/>
        </authorList>
    </citation>
    <scope>NUCLEOTIDE SEQUENCE [LARGE SCALE GENOMIC DNA]</scope>
    <source>
        <strain evidence="3 4">IT104</strain>
    </source>
</reference>
<evidence type="ECO:0000313" key="4">
    <source>
        <dbReference type="Proteomes" id="UP000266861"/>
    </source>
</evidence>
<protein>
    <submittedName>
        <fullName evidence="3">Uncharacterized protein</fullName>
    </submittedName>
</protein>
<gene>
    <name evidence="3" type="ORF">Glove_217g231</name>
</gene>
<feature type="region of interest" description="Disordered" evidence="2">
    <location>
        <begin position="117"/>
        <end position="165"/>
    </location>
</feature>
<accession>A0A397IN28</accession>
<keyword evidence="1" id="KW-0175">Coiled coil</keyword>
<dbReference type="Proteomes" id="UP000266861">
    <property type="component" value="Unassembled WGS sequence"/>
</dbReference>
<evidence type="ECO:0000313" key="3">
    <source>
        <dbReference type="EMBL" id="RHZ75156.1"/>
    </source>
</evidence>
<dbReference type="AlphaFoldDB" id="A0A397IN28"/>
<sequence>MENVSGRARRSTANYGTRYSDLNATKRILKQKVPSIISYWYRKPSFLLIKRNTPEYPRKSLQRAGAEKLKLNATASSSTSYKANETAGTNTFDMELSLTKENLLNQDKLVEVNPDTSYQINNNTEDNIKGKGKEAEDNTTDVNTTATDGKDARAGTDDTESVNSEDSFLSEHEEWRKKINLQKYKVWIKTKINKCILQYIWEKKDVENACKIEIEGIQGNDRPTLTRAAISQNRTNNNENGVKFWDIPIHMQEQEFKSMIKNRFGNVTLCSISTRGVWSFAVAHFEKLETADNLLLEWSQIVGEESCRVTTPTCNFTELKERGKYAVKIINLPPDITACELYNIISPLGAKTCYFPRNLYGKKKRMALPPLEQVIGFEWIAGEFKVKIVDTTTKTCHICHTEDHLVIDCPVAQKQKEISERKARDFERYGHLYKRQRSQLYRSLAEGFNMGTEYADAVKRNTNRRAKNTAIENNDPTNKNMMNILLEIRQDIQDLKEQMKDIDERLELVEGHCAYELLNEEEVEEMETSDTENEEENVEKLKLKSNNKERIRKWKKQLIIFMKRLNHCWMTIKKHRQS</sequence>
<feature type="coiled-coil region" evidence="1">
    <location>
        <begin position="478"/>
        <end position="551"/>
    </location>
</feature>
<keyword evidence="4" id="KW-1185">Reference proteome</keyword>
<evidence type="ECO:0000256" key="2">
    <source>
        <dbReference type="SAM" id="MobiDB-lite"/>
    </source>
</evidence>
<feature type="compositionally biased region" description="Basic and acidic residues" evidence="2">
    <location>
        <begin position="126"/>
        <end position="136"/>
    </location>
</feature>
<organism evidence="3 4">
    <name type="scientific">Diversispora epigaea</name>
    <dbReference type="NCBI Taxonomy" id="1348612"/>
    <lineage>
        <taxon>Eukaryota</taxon>
        <taxon>Fungi</taxon>
        <taxon>Fungi incertae sedis</taxon>
        <taxon>Mucoromycota</taxon>
        <taxon>Glomeromycotina</taxon>
        <taxon>Glomeromycetes</taxon>
        <taxon>Diversisporales</taxon>
        <taxon>Diversisporaceae</taxon>
        <taxon>Diversispora</taxon>
    </lineage>
</organism>
<dbReference type="EMBL" id="PQFF01000202">
    <property type="protein sequence ID" value="RHZ75156.1"/>
    <property type="molecule type" value="Genomic_DNA"/>
</dbReference>
<proteinExistence type="predicted"/>